<dbReference type="RefSeq" id="XP_007681281.1">
    <property type="nucleotide sequence ID" value="XM_007683091.1"/>
</dbReference>
<protein>
    <submittedName>
        <fullName evidence="1">Uncharacterized protein</fullName>
    </submittedName>
</protein>
<dbReference type="AlphaFoldDB" id="M2MKQ0"/>
<name>M2MKQ0_BAUPA</name>
<dbReference type="Proteomes" id="UP000011761">
    <property type="component" value="Unassembled WGS sequence"/>
</dbReference>
<dbReference type="GeneID" id="19108089"/>
<proteinExistence type="predicted"/>
<sequence>MPSVVTGATGVVVFAPAHPWSGLIPEACPAAYRPTEPETQFDWHTLQHRDMGVWAMQARVDQQTIEQRERVPTVLLKDVCQHPAPSSIPHHVSIKWRCSAVISHECEGER</sequence>
<gene>
    <name evidence="1" type="ORF">BAUCODRAFT_126878</name>
</gene>
<keyword evidence="2" id="KW-1185">Reference proteome</keyword>
<dbReference type="EMBL" id="KB445563">
    <property type="protein sequence ID" value="EMC91908.1"/>
    <property type="molecule type" value="Genomic_DNA"/>
</dbReference>
<evidence type="ECO:0000313" key="1">
    <source>
        <dbReference type="EMBL" id="EMC91908.1"/>
    </source>
</evidence>
<dbReference type="HOGENOM" id="CLU_2170599_0_0_1"/>
<dbReference type="KEGG" id="bcom:BAUCODRAFT_126878"/>
<accession>M2MKQ0</accession>
<evidence type="ECO:0000313" key="2">
    <source>
        <dbReference type="Proteomes" id="UP000011761"/>
    </source>
</evidence>
<organism evidence="1 2">
    <name type="scientific">Baudoinia panamericana (strain UAMH 10762)</name>
    <name type="common">Angels' share fungus</name>
    <name type="synonym">Baudoinia compniacensis (strain UAMH 10762)</name>
    <dbReference type="NCBI Taxonomy" id="717646"/>
    <lineage>
        <taxon>Eukaryota</taxon>
        <taxon>Fungi</taxon>
        <taxon>Dikarya</taxon>
        <taxon>Ascomycota</taxon>
        <taxon>Pezizomycotina</taxon>
        <taxon>Dothideomycetes</taxon>
        <taxon>Dothideomycetidae</taxon>
        <taxon>Mycosphaerellales</taxon>
        <taxon>Teratosphaeriaceae</taxon>
        <taxon>Baudoinia</taxon>
    </lineage>
</organism>
<reference evidence="1 2" key="1">
    <citation type="journal article" date="2012" name="PLoS Pathog.">
        <title>Diverse lifestyles and strategies of plant pathogenesis encoded in the genomes of eighteen Dothideomycetes fungi.</title>
        <authorList>
            <person name="Ohm R.A."/>
            <person name="Feau N."/>
            <person name="Henrissat B."/>
            <person name="Schoch C.L."/>
            <person name="Horwitz B.A."/>
            <person name="Barry K.W."/>
            <person name="Condon B.J."/>
            <person name="Copeland A.C."/>
            <person name="Dhillon B."/>
            <person name="Glaser F."/>
            <person name="Hesse C.N."/>
            <person name="Kosti I."/>
            <person name="LaButti K."/>
            <person name="Lindquist E.A."/>
            <person name="Lucas S."/>
            <person name="Salamov A.A."/>
            <person name="Bradshaw R.E."/>
            <person name="Ciuffetti L."/>
            <person name="Hamelin R.C."/>
            <person name="Kema G.H.J."/>
            <person name="Lawrence C."/>
            <person name="Scott J.A."/>
            <person name="Spatafora J.W."/>
            <person name="Turgeon B.G."/>
            <person name="de Wit P.J.G.M."/>
            <person name="Zhong S."/>
            <person name="Goodwin S.B."/>
            <person name="Grigoriev I.V."/>
        </authorList>
    </citation>
    <scope>NUCLEOTIDE SEQUENCE [LARGE SCALE GENOMIC DNA]</scope>
    <source>
        <strain evidence="1 2">UAMH 10762</strain>
    </source>
</reference>